<accession>A0A5J9TMI2</accession>
<feature type="compositionally biased region" description="Basic and acidic residues" evidence="1">
    <location>
        <begin position="145"/>
        <end position="156"/>
    </location>
</feature>
<comment type="caution">
    <text evidence="2">The sequence shown here is derived from an EMBL/GenBank/DDBJ whole genome shotgun (WGS) entry which is preliminary data.</text>
</comment>
<name>A0A5J9TMI2_9POAL</name>
<dbReference type="AlphaFoldDB" id="A0A5J9TMI2"/>
<evidence type="ECO:0000256" key="1">
    <source>
        <dbReference type="SAM" id="MobiDB-lite"/>
    </source>
</evidence>
<keyword evidence="3" id="KW-1185">Reference proteome</keyword>
<dbReference type="Gramene" id="TVU12530">
    <property type="protein sequence ID" value="TVU12530"/>
    <property type="gene ID" value="EJB05_46181"/>
</dbReference>
<evidence type="ECO:0000313" key="2">
    <source>
        <dbReference type="EMBL" id="TVU12530.1"/>
    </source>
</evidence>
<dbReference type="EMBL" id="RWGY01000039">
    <property type="protein sequence ID" value="TVU12530.1"/>
    <property type="molecule type" value="Genomic_DNA"/>
</dbReference>
<protein>
    <submittedName>
        <fullName evidence="2">Uncharacterized protein</fullName>
    </submittedName>
</protein>
<evidence type="ECO:0000313" key="3">
    <source>
        <dbReference type="Proteomes" id="UP000324897"/>
    </source>
</evidence>
<sequence length="162" mass="17835">MPPLLLRLSACARRTIIAASRMRPSVQSVQSPPPSPMSTPCPTSPLFKIPTPPCLSSHLSLSLFSNFGGNRGISPSYSSPAAGRIPATVPLRRARRSALDVDSPFAELCPLVTSLAVARRHLLRPDAVDRELRRCHRLPPRRHLPLHEIPAKKQPPEPDQWI</sequence>
<gene>
    <name evidence="2" type="ORF">EJB05_46181</name>
</gene>
<dbReference type="Proteomes" id="UP000324897">
    <property type="component" value="Chromosome 3"/>
</dbReference>
<feature type="non-terminal residue" evidence="2">
    <location>
        <position position="1"/>
    </location>
</feature>
<feature type="region of interest" description="Disordered" evidence="1">
    <location>
        <begin position="143"/>
        <end position="162"/>
    </location>
</feature>
<reference evidence="2 3" key="1">
    <citation type="journal article" date="2019" name="Sci. Rep.">
        <title>A high-quality genome of Eragrostis curvula grass provides insights into Poaceae evolution and supports new strategies to enhance forage quality.</title>
        <authorList>
            <person name="Carballo J."/>
            <person name="Santos B.A.C.M."/>
            <person name="Zappacosta D."/>
            <person name="Garbus I."/>
            <person name="Selva J.P."/>
            <person name="Gallo C.A."/>
            <person name="Diaz A."/>
            <person name="Albertini E."/>
            <person name="Caccamo M."/>
            <person name="Echenique V."/>
        </authorList>
    </citation>
    <scope>NUCLEOTIDE SEQUENCE [LARGE SCALE GENOMIC DNA]</scope>
    <source>
        <strain evidence="3">cv. Victoria</strain>
        <tissue evidence="2">Leaf</tissue>
    </source>
</reference>
<organism evidence="2 3">
    <name type="scientific">Eragrostis curvula</name>
    <name type="common">weeping love grass</name>
    <dbReference type="NCBI Taxonomy" id="38414"/>
    <lineage>
        <taxon>Eukaryota</taxon>
        <taxon>Viridiplantae</taxon>
        <taxon>Streptophyta</taxon>
        <taxon>Embryophyta</taxon>
        <taxon>Tracheophyta</taxon>
        <taxon>Spermatophyta</taxon>
        <taxon>Magnoliopsida</taxon>
        <taxon>Liliopsida</taxon>
        <taxon>Poales</taxon>
        <taxon>Poaceae</taxon>
        <taxon>PACMAD clade</taxon>
        <taxon>Chloridoideae</taxon>
        <taxon>Eragrostideae</taxon>
        <taxon>Eragrostidinae</taxon>
        <taxon>Eragrostis</taxon>
    </lineage>
</organism>
<proteinExistence type="predicted"/>